<dbReference type="SUPFAM" id="SSF46785">
    <property type="entry name" value="Winged helix' DNA-binding domain"/>
    <property type="match status" value="1"/>
</dbReference>
<name>I4BWP9_ACEMN</name>
<proteinExistence type="predicted"/>
<keyword evidence="2" id="KW-0238">DNA-binding</keyword>
<dbReference type="Proteomes" id="UP000006061">
    <property type="component" value="Chromosome"/>
</dbReference>
<evidence type="ECO:0000256" key="1">
    <source>
        <dbReference type="ARBA" id="ARBA00023015"/>
    </source>
</evidence>
<dbReference type="GO" id="GO:0003677">
    <property type="term" value="F:DNA binding"/>
    <property type="evidence" value="ECO:0007669"/>
    <property type="project" value="UniProtKB-KW"/>
</dbReference>
<dbReference type="InterPro" id="IPR018490">
    <property type="entry name" value="cNMP-bd_dom_sf"/>
</dbReference>
<dbReference type="GO" id="GO:0006355">
    <property type="term" value="P:regulation of DNA-templated transcription"/>
    <property type="evidence" value="ECO:0007669"/>
    <property type="project" value="InterPro"/>
</dbReference>
<dbReference type="Gene3D" id="2.60.120.10">
    <property type="entry name" value="Jelly Rolls"/>
    <property type="match status" value="1"/>
</dbReference>
<dbReference type="InterPro" id="IPR036390">
    <property type="entry name" value="WH_DNA-bd_sf"/>
</dbReference>
<evidence type="ECO:0000313" key="6">
    <source>
        <dbReference type="EMBL" id="AFM21706.1"/>
    </source>
</evidence>
<gene>
    <name evidence="6" type="ordered locus">Anamo_1081</name>
</gene>
<feature type="domain" description="HTH crp-type" evidence="5">
    <location>
        <begin position="147"/>
        <end position="219"/>
    </location>
</feature>
<dbReference type="AlphaFoldDB" id="I4BWP9"/>
<dbReference type="InterPro" id="IPR014710">
    <property type="entry name" value="RmlC-like_jellyroll"/>
</dbReference>
<dbReference type="eggNOG" id="COG0664">
    <property type="taxonomic scope" value="Bacteria"/>
</dbReference>
<feature type="region of interest" description="Disordered" evidence="4">
    <location>
        <begin position="219"/>
        <end position="238"/>
    </location>
</feature>
<sequence>MVHQMTSEANKPKDGDLLLEHIIVRCHVEKKLECRHNKECSIDVGPGCPVCVIENGLGAVALTTMEGELCGTEVVGRGAVIGLARLGRDFPITTLTFSAINDTQMLFFRYEEFIKAIDEDFAIHRLLFNQLQERFLLVVRQYLNTHNSADDAVASMLHLLADTMDGTTIMSGIRLPILHEQIAMLTGKSVPSTNRALLRLRREGKVWLQRGMVIMQDRSENHDSKRWPTLKGDTDKAC</sequence>
<evidence type="ECO:0000313" key="7">
    <source>
        <dbReference type="Proteomes" id="UP000006061"/>
    </source>
</evidence>
<evidence type="ECO:0000256" key="4">
    <source>
        <dbReference type="SAM" id="MobiDB-lite"/>
    </source>
</evidence>
<reference evidence="7" key="1">
    <citation type="journal article" date="2013" name="Stand. Genomic Sci.">
        <title>Complete genome sequence of the moderate thermophile Anaerobaculum mobile type strain (NGA(T)).</title>
        <authorList>
            <person name="Mavromatis K."/>
            <person name="Stackebrandt E."/>
            <person name="Held B."/>
            <person name="Lapidus A."/>
            <person name="Nolan M."/>
            <person name="Lucas S."/>
            <person name="Hammon N."/>
            <person name="Deshpande S."/>
            <person name="Cheng J.F."/>
            <person name="Tapia R."/>
            <person name="Goodwin L.A."/>
            <person name="Pitluck S."/>
            <person name="Liolios K."/>
            <person name="Pagani I."/>
            <person name="Ivanova N."/>
            <person name="Mikhailova N."/>
            <person name="Huntemann M."/>
            <person name="Pati A."/>
            <person name="Chen A."/>
            <person name="Palaniappan K."/>
            <person name="Land M."/>
            <person name="Rohde M."/>
            <person name="Spring S."/>
            <person name="Goker M."/>
            <person name="Woyke T."/>
            <person name="Detter J.C."/>
            <person name="Bristow J."/>
            <person name="Eisen J.A."/>
            <person name="Markowitz V."/>
            <person name="Hugenholtz P."/>
            <person name="Klenk H.P."/>
            <person name="Kyrpides N.C."/>
        </authorList>
    </citation>
    <scope>NUCLEOTIDE SEQUENCE</scope>
    <source>
        <strain evidence="7">ATCC BAA-54 / DSM 13181 / NGA</strain>
    </source>
</reference>
<dbReference type="HOGENOM" id="CLU_1163977_0_0_0"/>
<dbReference type="InterPro" id="IPR012318">
    <property type="entry name" value="HTH_CRP"/>
</dbReference>
<keyword evidence="3" id="KW-0804">Transcription</keyword>
<evidence type="ECO:0000256" key="3">
    <source>
        <dbReference type="ARBA" id="ARBA00023163"/>
    </source>
</evidence>
<keyword evidence="7" id="KW-1185">Reference proteome</keyword>
<evidence type="ECO:0000256" key="2">
    <source>
        <dbReference type="ARBA" id="ARBA00023125"/>
    </source>
</evidence>
<organism evidence="6 7">
    <name type="scientific">Acetomicrobium mobile (strain ATCC BAA-54 / DSM 13181 / JCM 12221 / NGA)</name>
    <name type="common">Anaerobaculum mobile</name>
    <dbReference type="NCBI Taxonomy" id="891968"/>
    <lineage>
        <taxon>Bacteria</taxon>
        <taxon>Thermotogati</taxon>
        <taxon>Synergistota</taxon>
        <taxon>Synergistia</taxon>
        <taxon>Synergistales</taxon>
        <taxon>Acetomicrobiaceae</taxon>
        <taxon>Acetomicrobium</taxon>
    </lineage>
</organism>
<dbReference type="SUPFAM" id="SSF51206">
    <property type="entry name" value="cAMP-binding domain-like"/>
    <property type="match status" value="1"/>
</dbReference>
<dbReference type="EMBL" id="CP003198">
    <property type="protein sequence ID" value="AFM21706.1"/>
    <property type="molecule type" value="Genomic_DNA"/>
</dbReference>
<dbReference type="STRING" id="891968.Anamo_1081"/>
<accession>I4BWP9</accession>
<dbReference type="KEGG" id="amo:Anamo_1081"/>
<protein>
    <submittedName>
        <fullName evidence="6">cAMP-binding protein</fullName>
    </submittedName>
</protein>
<dbReference type="PROSITE" id="PS51063">
    <property type="entry name" value="HTH_CRP_2"/>
    <property type="match status" value="1"/>
</dbReference>
<keyword evidence="1" id="KW-0805">Transcription regulation</keyword>
<evidence type="ECO:0000259" key="5">
    <source>
        <dbReference type="PROSITE" id="PS51063"/>
    </source>
</evidence>